<dbReference type="EMBL" id="KU356480">
    <property type="protein sequence ID" value="ANS55655.1"/>
    <property type="molecule type" value="Genomic_DNA"/>
</dbReference>
<evidence type="ECO:0000313" key="1">
    <source>
        <dbReference type="EMBL" id="ANS55655.1"/>
    </source>
</evidence>
<reference evidence="1" key="1">
    <citation type="journal article" date="2016" name="Antimicrob. Agents Chemother.">
        <title>Genetic Characterization of a blaVEB-2-carrying plasmid in Vibrio parahaemolyticus.</title>
        <authorList>
            <person name="Li R."/>
            <person name="Ye L."/>
            <person name="Zheng Z."/>
            <person name="Chan E.W."/>
            <person name="Chen S."/>
        </authorList>
    </citation>
    <scope>NUCLEOTIDE SEQUENCE</scope>
    <source>
        <strain evidence="1">VPS92</strain>
        <plasmid evidence="1">pVPS92-VEB</plasmid>
    </source>
</reference>
<keyword evidence="1" id="KW-0614">Plasmid</keyword>
<name>A0A1B1LRH7_VIBPH</name>
<accession>A0A1B1LRH7</accession>
<geneLocation type="plasmid" evidence="1">
    <name>pVPS92-VEB</name>
</geneLocation>
<dbReference type="AlphaFoldDB" id="A0A1B1LRH7"/>
<protein>
    <submittedName>
        <fullName evidence="1">Uncharacterized protein</fullName>
    </submittedName>
</protein>
<dbReference type="RefSeq" id="WP_017190486.1">
    <property type="nucleotide sequence ID" value="NZ_JAESOU010000012.1"/>
</dbReference>
<proteinExistence type="predicted"/>
<sequence length="117" mass="13246">MNDQILWIKDEFDNRLKKFNPNQPLSSYNFISRVIQNTENACPAGEDSEQFLILRCECIAKLLTYVSTLPAGVNVDTHSILKVLLGDLEKQYAGRTDTALTRAFGLHVKGLKLKFMV</sequence>
<organism evidence="1">
    <name type="scientific">Vibrio parahaemolyticus</name>
    <dbReference type="NCBI Taxonomy" id="670"/>
    <lineage>
        <taxon>Bacteria</taxon>
        <taxon>Pseudomonadati</taxon>
        <taxon>Pseudomonadota</taxon>
        <taxon>Gammaproteobacteria</taxon>
        <taxon>Vibrionales</taxon>
        <taxon>Vibrionaceae</taxon>
        <taxon>Vibrio</taxon>
    </lineage>
</organism>